<dbReference type="AlphaFoldDB" id="A0A9D3X7P3"/>
<proteinExistence type="predicted"/>
<accession>A0A9D3X7P3</accession>
<keyword evidence="2" id="KW-1185">Reference proteome</keyword>
<protein>
    <submittedName>
        <fullName evidence="1">Uncharacterized protein</fullName>
    </submittedName>
</protein>
<sequence length="123" mass="13163">MDSPDWAEAAAGFRKEAAPCQGVSCRARPPHSPTDAHVTDLHVSSLMGKWGQTSLCLARARTMHSLPSHLCAWPARSVPLGTTSLNQEKHHHLEAEIRPWAALSAASHVSSLLSSLRSSALPA</sequence>
<dbReference type="EMBL" id="JAHDVG010000480">
    <property type="protein sequence ID" value="KAH1174362.1"/>
    <property type="molecule type" value="Genomic_DNA"/>
</dbReference>
<gene>
    <name evidence="1" type="ORF">KIL84_002506</name>
</gene>
<name>A0A9D3X7P3_9SAUR</name>
<reference evidence="1" key="1">
    <citation type="submission" date="2021-09" db="EMBL/GenBank/DDBJ databases">
        <title>The genome of Mauremys mutica provides insights into the evolution of semi-aquatic lifestyle.</title>
        <authorList>
            <person name="Gong S."/>
            <person name="Gao Y."/>
        </authorList>
    </citation>
    <scope>NUCLEOTIDE SEQUENCE</scope>
    <source>
        <strain evidence="1">MM-2020</strain>
        <tissue evidence="1">Muscle</tissue>
    </source>
</reference>
<organism evidence="1 2">
    <name type="scientific">Mauremys mutica</name>
    <name type="common">yellowpond turtle</name>
    <dbReference type="NCBI Taxonomy" id="74926"/>
    <lineage>
        <taxon>Eukaryota</taxon>
        <taxon>Metazoa</taxon>
        <taxon>Chordata</taxon>
        <taxon>Craniata</taxon>
        <taxon>Vertebrata</taxon>
        <taxon>Euteleostomi</taxon>
        <taxon>Archelosauria</taxon>
        <taxon>Testudinata</taxon>
        <taxon>Testudines</taxon>
        <taxon>Cryptodira</taxon>
        <taxon>Durocryptodira</taxon>
        <taxon>Testudinoidea</taxon>
        <taxon>Geoemydidae</taxon>
        <taxon>Geoemydinae</taxon>
        <taxon>Mauremys</taxon>
    </lineage>
</organism>
<comment type="caution">
    <text evidence="1">The sequence shown here is derived from an EMBL/GenBank/DDBJ whole genome shotgun (WGS) entry which is preliminary data.</text>
</comment>
<dbReference type="Proteomes" id="UP000827986">
    <property type="component" value="Unassembled WGS sequence"/>
</dbReference>
<evidence type="ECO:0000313" key="2">
    <source>
        <dbReference type="Proteomes" id="UP000827986"/>
    </source>
</evidence>
<evidence type="ECO:0000313" key="1">
    <source>
        <dbReference type="EMBL" id="KAH1174362.1"/>
    </source>
</evidence>